<organism evidence="10 11">
    <name type="scientific">Pseudolycoriella hygida</name>
    <dbReference type="NCBI Taxonomy" id="35572"/>
    <lineage>
        <taxon>Eukaryota</taxon>
        <taxon>Metazoa</taxon>
        <taxon>Ecdysozoa</taxon>
        <taxon>Arthropoda</taxon>
        <taxon>Hexapoda</taxon>
        <taxon>Insecta</taxon>
        <taxon>Pterygota</taxon>
        <taxon>Neoptera</taxon>
        <taxon>Endopterygota</taxon>
        <taxon>Diptera</taxon>
        <taxon>Nematocera</taxon>
        <taxon>Sciaroidea</taxon>
        <taxon>Sciaridae</taxon>
        <taxon>Pseudolycoriella</taxon>
    </lineage>
</organism>
<feature type="signal peptide" evidence="7">
    <location>
        <begin position="1"/>
        <end position="20"/>
    </location>
</feature>
<keyword evidence="11" id="KW-1185">Reference proteome</keyword>
<dbReference type="Proteomes" id="UP001151699">
    <property type="component" value="Chromosome A"/>
</dbReference>
<dbReference type="InterPro" id="IPR017853">
    <property type="entry name" value="GH"/>
</dbReference>
<keyword evidence="6" id="KW-1133">Transmembrane helix</keyword>
<feature type="chain" id="PRO_5040159465" evidence="7">
    <location>
        <begin position="21"/>
        <end position="676"/>
    </location>
</feature>
<dbReference type="InterPro" id="IPR048395">
    <property type="entry name" value="Glyco_hydro_31_C"/>
</dbReference>
<feature type="transmembrane region" description="Helical" evidence="6">
    <location>
        <begin position="655"/>
        <end position="675"/>
    </location>
</feature>
<feature type="domain" description="Glycoside hydrolase family 31 TIM barrel" evidence="8">
    <location>
        <begin position="255"/>
        <end position="545"/>
    </location>
</feature>
<evidence type="ECO:0000256" key="3">
    <source>
        <dbReference type="ARBA" id="ARBA00022801"/>
    </source>
</evidence>
<name>A0A9Q0S7W5_9DIPT</name>
<evidence type="ECO:0000259" key="8">
    <source>
        <dbReference type="Pfam" id="PF01055"/>
    </source>
</evidence>
<dbReference type="PANTHER" id="PTHR43053">
    <property type="entry name" value="GLYCOSIDASE FAMILY 31"/>
    <property type="match status" value="1"/>
</dbReference>
<dbReference type="Pfam" id="PF21365">
    <property type="entry name" value="Glyco_hydro_31_3rd"/>
    <property type="match status" value="1"/>
</dbReference>
<keyword evidence="6" id="KW-0472">Membrane</keyword>
<evidence type="ECO:0000313" key="10">
    <source>
        <dbReference type="EMBL" id="KAJ6648637.1"/>
    </source>
</evidence>
<evidence type="ECO:0000256" key="7">
    <source>
        <dbReference type="SAM" id="SignalP"/>
    </source>
</evidence>
<evidence type="ECO:0000259" key="9">
    <source>
        <dbReference type="Pfam" id="PF21365"/>
    </source>
</evidence>
<dbReference type="CDD" id="cd06592">
    <property type="entry name" value="GH31_NET37"/>
    <property type="match status" value="1"/>
</dbReference>
<keyword evidence="6" id="KW-0812">Transmembrane</keyword>
<comment type="similarity">
    <text evidence="1 5">Belongs to the glycosyl hydrolase 31 family.</text>
</comment>
<dbReference type="AlphaFoldDB" id="A0A9Q0S7W5"/>
<evidence type="ECO:0000256" key="1">
    <source>
        <dbReference type="ARBA" id="ARBA00007806"/>
    </source>
</evidence>
<dbReference type="SUPFAM" id="SSF51445">
    <property type="entry name" value="(Trans)glycosidases"/>
    <property type="match status" value="1"/>
</dbReference>
<dbReference type="InterPro" id="IPR050985">
    <property type="entry name" value="Alpha-glycosidase_related"/>
</dbReference>
<keyword evidence="3 5" id="KW-0378">Hydrolase</keyword>
<dbReference type="InterPro" id="IPR013780">
    <property type="entry name" value="Glyco_hydro_b"/>
</dbReference>
<evidence type="ECO:0000256" key="6">
    <source>
        <dbReference type="SAM" id="Phobius"/>
    </source>
</evidence>
<dbReference type="PANTHER" id="PTHR43053:SF4">
    <property type="entry name" value="MYOGENESIS-REGULATING GLYCOSIDASE"/>
    <property type="match status" value="1"/>
</dbReference>
<comment type="caution">
    <text evidence="10">The sequence shown here is derived from an EMBL/GenBank/DDBJ whole genome shotgun (WGS) entry which is preliminary data.</text>
</comment>
<dbReference type="Gene3D" id="3.20.20.80">
    <property type="entry name" value="Glycosidases"/>
    <property type="match status" value="1"/>
</dbReference>
<dbReference type="InterPro" id="IPR000322">
    <property type="entry name" value="Glyco_hydro_31_TIM"/>
</dbReference>
<keyword evidence="4 5" id="KW-0326">Glycosidase</keyword>
<keyword evidence="2 7" id="KW-0732">Signal</keyword>
<evidence type="ECO:0000256" key="2">
    <source>
        <dbReference type="ARBA" id="ARBA00022729"/>
    </source>
</evidence>
<dbReference type="EMBL" id="WJQU01000001">
    <property type="protein sequence ID" value="KAJ6648637.1"/>
    <property type="molecule type" value="Genomic_DNA"/>
</dbReference>
<dbReference type="GO" id="GO:0004553">
    <property type="term" value="F:hydrolase activity, hydrolyzing O-glycosyl compounds"/>
    <property type="evidence" value="ECO:0007669"/>
    <property type="project" value="InterPro"/>
</dbReference>
<dbReference type="Gene3D" id="2.60.40.1180">
    <property type="entry name" value="Golgi alpha-mannosidase II"/>
    <property type="match status" value="1"/>
</dbReference>
<sequence>MTEMLLKLFCIVTSLSAISGQITTYSIGTESALDVTLRIQHQSGNDTHFSYSILRNSVVIHESEVYQNFGGVLITQTSNGGYLLRGDNSTFRFSITVDTDSFVLISIERSSTNSTIMSDCVQLKSNEMSWYGGPEQKYQYWPIEKLSLDDYAYVTKELDSCALAERYWLNSHGLFLYVEQEAPLFLTQSANQTMCLITKKVLPYYTRNGPSFTFNYNIGIGENAREAHLEAVERFLKKPTDYPDETMTRYPIWSTWAKYRRDIDENVIISYADLIRNNGFNNSQMDIDDMWETCYGSLEFDTAKFPNISHVTSTLKAKGFRVTLWVTPFINRDCEPYYSEALSKGYFVLNHNGREEVKWWNTGENMTAGHIDFTKTEAAEWYAERLRRLRASSGIDSFKFDAGETSWAPADPVLNATFDSQPNALTVAFVNTVVPFGKFIEVRTAFRQQHNPVYVRMLDKDSLWTWNNGLPTLVTTLLQFNMVGYPFVLPDMIGGNGYEDNPIVRTKNKDLYIRWLQANVFMPALQFSFVPWDFDDETIVLGRKFTSLHEQYADTIIERFNLAVRAGHPVNPPIWWIAPNDRVAQQIYDQFLLGDEILVAPVLEEGRSSRNIYLPLGQWIDQNTGQTYQGPLWLNDYPAPQDVLPYFIKGGSVRLYPLTNILAVFIALINFISYLM</sequence>
<reference evidence="10" key="1">
    <citation type="submission" date="2022-07" db="EMBL/GenBank/DDBJ databases">
        <authorList>
            <person name="Trinca V."/>
            <person name="Uliana J.V.C."/>
            <person name="Torres T.T."/>
            <person name="Ward R.J."/>
            <person name="Monesi N."/>
        </authorList>
    </citation>
    <scope>NUCLEOTIDE SEQUENCE</scope>
    <source>
        <strain evidence="10">HSMRA1968</strain>
        <tissue evidence="10">Whole embryos</tissue>
    </source>
</reference>
<protein>
    <submittedName>
        <fullName evidence="10">Myogenesis-regulating glycosidase</fullName>
    </submittedName>
</protein>
<dbReference type="Pfam" id="PF01055">
    <property type="entry name" value="Glyco_hydro_31_2nd"/>
    <property type="match status" value="1"/>
</dbReference>
<evidence type="ECO:0000256" key="4">
    <source>
        <dbReference type="ARBA" id="ARBA00023295"/>
    </source>
</evidence>
<proteinExistence type="inferred from homology"/>
<feature type="domain" description="Glycosyl hydrolase family 31 C-terminal" evidence="9">
    <location>
        <begin position="567"/>
        <end position="653"/>
    </location>
</feature>
<dbReference type="GO" id="GO:0005975">
    <property type="term" value="P:carbohydrate metabolic process"/>
    <property type="evidence" value="ECO:0007669"/>
    <property type="project" value="InterPro"/>
</dbReference>
<evidence type="ECO:0000313" key="11">
    <source>
        <dbReference type="Proteomes" id="UP001151699"/>
    </source>
</evidence>
<evidence type="ECO:0000256" key="5">
    <source>
        <dbReference type="RuleBase" id="RU361185"/>
    </source>
</evidence>
<gene>
    <name evidence="10" type="primary">Myorg_2</name>
    <name evidence="10" type="ORF">Bhyg_03868</name>
</gene>
<accession>A0A9Q0S7W5</accession>
<dbReference type="SUPFAM" id="SSF51011">
    <property type="entry name" value="Glycosyl hydrolase domain"/>
    <property type="match status" value="1"/>
</dbReference>
<dbReference type="OrthoDB" id="10070917at2759"/>